<proteinExistence type="predicted"/>
<organism evidence="2">
    <name type="scientific">marine sediment metagenome</name>
    <dbReference type="NCBI Taxonomy" id="412755"/>
    <lineage>
        <taxon>unclassified sequences</taxon>
        <taxon>metagenomes</taxon>
        <taxon>ecological metagenomes</taxon>
    </lineage>
</organism>
<keyword evidence="1" id="KW-1133">Transmembrane helix</keyword>
<name>A0A0F9ED66_9ZZZZ</name>
<feature type="transmembrane region" description="Helical" evidence="1">
    <location>
        <begin position="12"/>
        <end position="36"/>
    </location>
</feature>
<reference evidence="2" key="1">
    <citation type="journal article" date="2015" name="Nature">
        <title>Complex archaea that bridge the gap between prokaryotes and eukaryotes.</title>
        <authorList>
            <person name="Spang A."/>
            <person name="Saw J.H."/>
            <person name="Jorgensen S.L."/>
            <person name="Zaremba-Niedzwiedzka K."/>
            <person name="Martijn J."/>
            <person name="Lind A.E."/>
            <person name="van Eijk R."/>
            <person name="Schleper C."/>
            <person name="Guy L."/>
            <person name="Ettema T.J."/>
        </authorList>
    </citation>
    <scope>NUCLEOTIDE SEQUENCE</scope>
</reference>
<dbReference type="EMBL" id="LAZR01027922">
    <property type="protein sequence ID" value="KKL64186.1"/>
    <property type="molecule type" value="Genomic_DNA"/>
</dbReference>
<keyword evidence="1" id="KW-0472">Membrane</keyword>
<feature type="non-terminal residue" evidence="2">
    <location>
        <position position="1"/>
    </location>
</feature>
<accession>A0A0F9ED66</accession>
<keyword evidence="1" id="KW-0812">Transmembrane</keyword>
<gene>
    <name evidence="2" type="ORF">LCGC14_2167500</name>
</gene>
<evidence type="ECO:0000256" key="1">
    <source>
        <dbReference type="SAM" id="Phobius"/>
    </source>
</evidence>
<protein>
    <submittedName>
        <fullName evidence="2">Uncharacterized protein</fullName>
    </submittedName>
</protein>
<comment type="caution">
    <text evidence="2">The sequence shown here is derived from an EMBL/GenBank/DDBJ whole genome shotgun (WGS) entry which is preliminary data.</text>
</comment>
<dbReference type="AlphaFoldDB" id="A0A0F9ED66"/>
<sequence>SITIALLTTKYMGILSISFQAIIAYAILAIVTFFALEK</sequence>
<evidence type="ECO:0000313" key="2">
    <source>
        <dbReference type="EMBL" id="KKL64186.1"/>
    </source>
</evidence>